<dbReference type="PANTHER" id="PTHR24567:SF68">
    <property type="entry name" value="DNA-BINDING TRANSCRIPTIONAL DUAL REGULATOR CRP"/>
    <property type="match status" value="1"/>
</dbReference>
<protein>
    <submittedName>
        <fullName evidence="5">Transcriptional regulatory protein</fullName>
    </submittedName>
</protein>
<dbReference type="Proteomes" id="UP000004310">
    <property type="component" value="Unassembled WGS sequence"/>
</dbReference>
<dbReference type="Pfam" id="PF13545">
    <property type="entry name" value="HTH_Crp_2"/>
    <property type="match status" value="1"/>
</dbReference>
<dbReference type="HOGENOM" id="CLU_075053_0_0_5"/>
<dbReference type="PANTHER" id="PTHR24567">
    <property type="entry name" value="CRP FAMILY TRANSCRIPTIONAL REGULATORY PROTEIN"/>
    <property type="match status" value="1"/>
</dbReference>
<accession>Q0G4U7</accession>
<dbReference type="Gene3D" id="1.10.10.10">
    <property type="entry name" value="Winged helix-like DNA-binding domain superfamily/Winged helix DNA-binding domain"/>
    <property type="match status" value="1"/>
</dbReference>
<dbReference type="RefSeq" id="WP_007067291.1">
    <property type="nucleotide sequence ID" value="NZ_DS022272.1"/>
</dbReference>
<dbReference type="PROSITE" id="PS51063">
    <property type="entry name" value="HTH_CRP_2"/>
    <property type="match status" value="1"/>
</dbReference>
<dbReference type="InterPro" id="IPR012318">
    <property type="entry name" value="HTH_CRP"/>
</dbReference>
<dbReference type="EMBL" id="AATP01000001">
    <property type="protein sequence ID" value="EAU43317.1"/>
    <property type="molecule type" value="Genomic_DNA"/>
</dbReference>
<gene>
    <name evidence="5" type="ORF">FP2506_10746</name>
</gene>
<dbReference type="PRINTS" id="PR00034">
    <property type="entry name" value="HTHCRP"/>
</dbReference>
<evidence type="ECO:0000256" key="3">
    <source>
        <dbReference type="ARBA" id="ARBA00023163"/>
    </source>
</evidence>
<keyword evidence="1" id="KW-0805">Transcription regulation</keyword>
<dbReference type="AlphaFoldDB" id="Q0G4U7"/>
<dbReference type="InterPro" id="IPR050397">
    <property type="entry name" value="Env_Response_Regulators"/>
</dbReference>
<dbReference type="CDD" id="cd00038">
    <property type="entry name" value="CAP_ED"/>
    <property type="match status" value="1"/>
</dbReference>
<dbReference type="GO" id="GO:0003700">
    <property type="term" value="F:DNA-binding transcription factor activity"/>
    <property type="evidence" value="ECO:0007669"/>
    <property type="project" value="TreeGrafter"/>
</dbReference>
<evidence type="ECO:0000313" key="6">
    <source>
        <dbReference type="Proteomes" id="UP000004310"/>
    </source>
</evidence>
<keyword evidence="2" id="KW-0238">DNA-binding</keyword>
<sequence>MIGDTMGSTMDALARALIRRLDLVASLNEDDRKALEALPITAKTVQAGTDIAVEGEEINHCCLLLDGFTHRYQFMRGGKRQITAFHVSGDIPDLHSLKFNSLDHNFAATVRSEIGLIPHDALWNLCMERPNIASALWRETLIDGSIFRQWIVALGRMSGTQRTAHLLCELTMRLQAMGLGDGHRYHLPLTQNELADALGLTVVTVNRTLQTLKQKGLVDRDRSWLTIMDWKRLSEIAEFDPSYLHFRIPPKMTVPQYEVPEAALKQAAQ</sequence>
<evidence type="ECO:0000313" key="5">
    <source>
        <dbReference type="EMBL" id="EAU43317.1"/>
    </source>
</evidence>
<comment type="caution">
    <text evidence="5">The sequence shown here is derived from an EMBL/GenBank/DDBJ whole genome shotgun (WGS) entry which is preliminary data.</text>
</comment>
<evidence type="ECO:0000259" key="4">
    <source>
        <dbReference type="PROSITE" id="PS51063"/>
    </source>
</evidence>
<proteinExistence type="predicted"/>
<dbReference type="Gene3D" id="2.60.120.10">
    <property type="entry name" value="Jelly Rolls"/>
    <property type="match status" value="1"/>
</dbReference>
<organism evidence="5 6">
    <name type="scientific">Fulvimarina pelagi HTCC2506</name>
    <dbReference type="NCBI Taxonomy" id="314231"/>
    <lineage>
        <taxon>Bacteria</taxon>
        <taxon>Pseudomonadati</taxon>
        <taxon>Pseudomonadota</taxon>
        <taxon>Alphaproteobacteria</taxon>
        <taxon>Hyphomicrobiales</taxon>
        <taxon>Aurantimonadaceae</taxon>
        <taxon>Fulvimarina</taxon>
    </lineage>
</organism>
<dbReference type="InterPro" id="IPR018490">
    <property type="entry name" value="cNMP-bd_dom_sf"/>
</dbReference>
<dbReference type="SMART" id="SM00419">
    <property type="entry name" value="HTH_CRP"/>
    <property type="match status" value="1"/>
</dbReference>
<dbReference type="GO" id="GO:0003677">
    <property type="term" value="F:DNA binding"/>
    <property type="evidence" value="ECO:0007669"/>
    <property type="project" value="UniProtKB-KW"/>
</dbReference>
<evidence type="ECO:0000256" key="1">
    <source>
        <dbReference type="ARBA" id="ARBA00023015"/>
    </source>
</evidence>
<dbReference type="Pfam" id="PF00027">
    <property type="entry name" value="cNMP_binding"/>
    <property type="match status" value="1"/>
</dbReference>
<dbReference type="eggNOG" id="COG0664">
    <property type="taxonomic scope" value="Bacteria"/>
</dbReference>
<keyword evidence="6" id="KW-1185">Reference proteome</keyword>
<evidence type="ECO:0000256" key="2">
    <source>
        <dbReference type="ARBA" id="ARBA00023125"/>
    </source>
</evidence>
<dbReference type="STRING" id="217511.GCA_001463845_00900"/>
<dbReference type="InterPro" id="IPR036388">
    <property type="entry name" value="WH-like_DNA-bd_sf"/>
</dbReference>
<dbReference type="GO" id="GO:0005829">
    <property type="term" value="C:cytosol"/>
    <property type="evidence" value="ECO:0007669"/>
    <property type="project" value="TreeGrafter"/>
</dbReference>
<keyword evidence="3" id="KW-0804">Transcription</keyword>
<dbReference type="SUPFAM" id="SSF46785">
    <property type="entry name" value="Winged helix' DNA-binding domain"/>
    <property type="match status" value="1"/>
</dbReference>
<feature type="domain" description="HTH crp-type" evidence="4">
    <location>
        <begin position="157"/>
        <end position="231"/>
    </location>
</feature>
<dbReference type="SUPFAM" id="SSF51206">
    <property type="entry name" value="cAMP-binding domain-like"/>
    <property type="match status" value="1"/>
</dbReference>
<dbReference type="InterPro" id="IPR014710">
    <property type="entry name" value="RmlC-like_jellyroll"/>
</dbReference>
<dbReference type="InterPro" id="IPR036390">
    <property type="entry name" value="WH_DNA-bd_sf"/>
</dbReference>
<dbReference type="InterPro" id="IPR000595">
    <property type="entry name" value="cNMP-bd_dom"/>
</dbReference>
<reference evidence="5 6" key="1">
    <citation type="journal article" date="2010" name="J. Bacteriol.">
        <title>Genome sequence of Fulvimarina pelagi HTCC2506T, a Mn(II)-oxidizing alphaproteobacterium possessing an aerobic anoxygenic photosynthetic gene cluster and Xanthorhodopsin.</title>
        <authorList>
            <person name="Kang I."/>
            <person name="Oh H.M."/>
            <person name="Lim S.I."/>
            <person name="Ferriera S."/>
            <person name="Giovannoni S.J."/>
            <person name="Cho J.C."/>
        </authorList>
    </citation>
    <scope>NUCLEOTIDE SEQUENCE [LARGE SCALE GENOMIC DNA]</scope>
    <source>
        <strain evidence="5 6">HTCC2506</strain>
    </source>
</reference>
<name>Q0G4U7_9HYPH</name>